<dbReference type="GO" id="GO:0017183">
    <property type="term" value="P:protein histidyl modification to diphthamide"/>
    <property type="evidence" value="ECO:0007669"/>
    <property type="project" value="UniProtKB-UniPathway"/>
</dbReference>
<dbReference type="Gene3D" id="3.40.50.11850">
    <property type="entry name" value="Diphthamide synthesis DPH1/DPH2 domain 2"/>
    <property type="match status" value="1"/>
</dbReference>
<dbReference type="EC" id="2.5.1.108" evidence="3"/>
<sequence length="339" mass="36632">MTTDVPPRAVVFPTVGPALFAAVRDARPSRVVLQVPAGLVRNAHELAERIRAEGGAPVILATRPCFGACDFPSPDEAPRTDLAIVLGHAPIPNVPLPRRTFFVEMRDPGGDPDALAATVAAAGVPHRLGLVASVQHLDLVPRLETALVARGYEVAIASGDRRLYYPAQALGCNYTGAEAVVDRVDAFLFLGTGRFHPVGLAFAVDRPVWALDPLQGQLEPPLDRARMIARRQLTVAAARDAQRWGILVSSFAGQNRSATALALQARARAAGREAELLYFDRLDPRDLEGRAFEAYVNTACPRIALDDGPSYARPVLTPPEFLMALGERPLAPYRFDTYH</sequence>
<comment type="catalytic activity">
    <reaction evidence="9">
        <text>L-histidyl-[translation elongation factor 2] + S-adenosyl-L-methionine = 2-[(3S)-amino-3-carboxypropyl]-L-histidyl-[translation elongation factor 2] + S-methyl-5'-thioadenosine + H(+)</text>
        <dbReference type="Rhea" id="RHEA:36783"/>
        <dbReference type="Rhea" id="RHEA-COMP:9748"/>
        <dbReference type="Rhea" id="RHEA-COMP:9749"/>
        <dbReference type="ChEBI" id="CHEBI:15378"/>
        <dbReference type="ChEBI" id="CHEBI:17509"/>
        <dbReference type="ChEBI" id="CHEBI:29979"/>
        <dbReference type="ChEBI" id="CHEBI:59789"/>
        <dbReference type="ChEBI" id="CHEBI:73995"/>
        <dbReference type="EC" id="2.5.1.108"/>
    </reaction>
</comment>
<comment type="cofactor">
    <cofactor evidence="1">
        <name>[4Fe-4S] cluster</name>
        <dbReference type="ChEBI" id="CHEBI:49883"/>
    </cofactor>
</comment>
<dbReference type="PANTHER" id="PTHR10762:SF1">
    <property type="entry name" value="2-(3-AMINO-3-CARBOXYPROPYL)HISTIDINE SYNTHASE SUBUNIT 1"/>
    <property type="match status" value="1"/>
</dbReference>
<keyword evidence="4" id="KW-0808">Transferase</keyword>
<reference evidence="10" key="1">
    <citation type="submission" date="2013-08" db="EMBL/GenBank/DDBJ databases">
        <authorList>
            <person name="Mendez C."/>
            <person name="Richter M."/>
            <person name="Ferrer M."/>
            <person name="Sanchez J."/>
        </authorList>
    </citation>
    <scope>NUCLEOTIDE SEQUENCE</scope>
</reference>
<organism evidence="10">
    <name type="scientific">mine drainage metagenome</name>
    <dbReference type="NCBI Taxonomy" id="410659"/>
    <lineage>
        <taxon>unclassified sequences</taxon>
        <taxon>metagenomes</taxon>
        <taxon>ecological metagenomes</taxon>
    </lineage>
</organism>
<evidence type="ECO:0000256" key="1">
    <source>
        <dbReference type="ARBA" id="ARBA00001966"/>
    </source>
</evidence>
<gene>
    <name evidence="10" type="ORF">B1B_11008</name>
</gene>
<dbReference type="GO" id="GO:0090560">
    <property type="term" value="F:2-(3-amino-3-carboxypropyl)histidine synthase activity"/>
    <property type="evidence" value="ECO:0007669"/>
    <property type="project" value="UniProtKB-EC"/>
</dbReference>
<comment type="caution">
    <text evidence="10">The sequence shown here is derived from an EMBL/GenBank/DDBJ whole genome shotgun (WGS) entry which is preliminary data.</text>
</comment>
<dbReference type="InterPro" id="IPR016435">
    <property type="entry name" value="DPH1/DPH2"/>
</dbReference>
<accession>T1A3J6</accession>
<keyword evidence="5" id="KW-0949">S-adenosyl-L-methionine</keyword>
<dbReference type="GO" id="GO:0046872">
    <property type="term" value="F:metal ion binding"/>
    <property type="evidence" value="ECO:0007669"/>
    <property type="project" value="UniProtKB-KW"/>
</dbReference>
<dbReference type="PANTHER" id="PTHR10762">
    <property type="entry name" value="DIPHTHAMIDE BIOSYNTHESIS PROTEIN"/>
    <property type="match status" value="1"/>
</dbReference>
<evidence type="ECO:0000256" key="3">
    <source>
        <dbReference type="ARBA" id="ARBA00012221"/>
    </source>
</evidence>
<evidence type="ECO:0000256" key="2">
    <source>
        <dbReference type="ARBA" id="ARBA00005156"/>
    </source>
</evidence>
<dbReference type="EMBL" id="AUZY01007117">
    <property type="protein sequence ID" value="EQD51458.1"/>
    <property type="molecule type" value="Genomic_DNA"/>
</dbReference>
<dbReference type="NCBIfam" id="TIGR03682">
    <property type="entry name" value="arCOG04112"/>
    <property type="match status" value="1"/>
</dbReference>
<dbReference type="InterPro" id="IPR042263">
    <property type="entry name" value="DPH1/DPH2_1"/>
</dbReference>
<protein>
    <recommendedName>
        <fullName evidence="3">2-(3-amino-3-carboxypropyl)histidine synthase</fullName>
        <ecNumber evidence="3">2.5.1.108</ecNumber>
    </recommendedName>
</protein>
<dbReference type="Gene3D" id="3.40.50.11860">
    <property type="entry name" value="Diphthamide synthesis DPH1/DPH2 domain 3"/>
    <property type="match status" value="1"/>
</dbReference>
<evidence type="ECO:0000256" key="7">
    <source>
        <dbReference type="ARBA" id="ARBA00023004"/>
    </source>
</evidence>
<comment type="pathway">
    <text evidence="2">Protein modification; peptidyl-diphthamide biosynthesis.</text>
</comment>
<dbReference type="Gene3D" id="3.40.50.11840">
    <property type="entry name" value="Diphthamide synthesis DPH1/DPH2 domain 1"/>
    <property type="match status" value="1"/>
</dbReference>
<dbReference type="Pfam" id="PF01866">
    <property type="entry name" value="Diphthamide_syn"/>
    <property type="match status" value="1"/>
</dbReference>
<evidence type="ECO:0000256" key="8">
    <source>
        <dbReference type="ARBA" id="ARBA00023014"/>
    </source>
</evidence>
<evidence type="ECO:0000256" key="5">
    <source>
        <dbReference type="ARBA" id="ARBA00022691"/>
    </source>
</evidence>
<dbReference type="InterPro" id="IPR022428">
    <property type="entry name" value="Dph2_arc"/>
</dbReference>
<evidence type="ECO:0000256" key="9">
    <source>
        <dbReference type="ARBA" id="ARBA00048403"/>
    </source>
</evidence>
<dbReference type="GO" id="GO:0051536">
    <property type="term" value="F:iron-sulfur cluster binding"/>
    <property type="evidence" value="ECO:0007669"/>
    <property type="project" value="UniProtKB-KW"/>
</dbReference>
<evidence type="ECO:0000256" key="4">
    <source>
        <dbReference type="ARBA" id="ARBA00022679"/>
    </source>
</evidence>
<proteinExistence type="predicted"/>
<name>T1A3J6_9ZZZZ</name>
<dbReference type="InterPro" id="IPR035435">
    <property type="entry name" value="DPH1/DPH2_euk_archaea"/>
</dbReference>
<dbReference type="UniPathway" id="UPA00559"/>
<dbReference type="InterPro" id="IPR042264">
    <property type="entry name" value="DPH1/DPH2_2"/>
</dbReference>
<dbReference type="InterPro" id="IPR042265">
    <property type="entry name" value="DPH1/DPH2_3"/>
</dbReference>
<dbReference type="PIRSF" id="PIRSF004967">
    <property type="entry name" value="DPH1"/>
    <property type="match status" value="1"/>
</dbReference>
<reference evidence="10" key="2">
    <citation type="journal article" date="2014" name="ISME J.">
        <title>Microbial stratification in low pH oxic and suboxic macroscopic growths along an acid mine drainage.</title>
        <authorList>
            <person name="Mendez-Garcia C."/>
            <person name="Mesa V."/>
            <person name="Sprenger R.R."/>
            <person name="Richter M."/>
            <person name="Diez M.S."/>
            <person name="Solano J."/>
            <person name="Bargiela R."/>
            <person name="Golyshina O.V."/>
            <person name="Manteca A."/>
            <person name="Ramos J.L."/>
            <person name="Gallego J.R."/>
            <person name="Llorente I."/>
            <person name="Martins Dos Santos V.A."/>
            <person name="Jensen O.N."/>
            <person name="Pelaez A.I."/>
            <person name="Sanchez J."/>
            <person name="Ferrer M."/>
        </authorList>
    </citation>
    <scope>NUCLEOTIDE SEQUENCE</scope>
</reference>
<dbReference type="NCBIfam" id="TIGR00322">
    <property type="entry name" value="diphth2_R"/>
    <property type="match status" value="1"/>
</dbReference>
<evidence type="ECO:0000313" key="10">
    <source>
        <dbReference type="EMBL" id="EQD51458.1"/>
    </source>
</evidence>
<evidence type="ECO:0000256" key="6">
    <source>
        <dbReference type="ARBA" id="ARBA00022723"/>
    </source>
</evidence>
<keyword evidence="7" id="KW-0408">Iron</keyword>
<keyword evidence="6" id="KW-0479">Metal-binding</keyword>
<dbReference type="SFLD" id="SFLDS00032">
    <property type="entry name" value="Radical_SAM_3-amino-3-carboxyp"/>
    <property type="match status" value="1"/>
</dbReference>
<dbReference type="AlphaFoldDB" id="T1A3J6"/>
<keyword evidence="8" id="KW-0411">Iron-sulfur</keyword>